<dbReference type="Proteomes" id="UP001234178">
    <property type="component" value="Unassembled WGS sequence"/>
</dbReference>
<organism evidence="2 3">
    <name type="scientific">Daphnia magna</name>
    <dbReference type="NCBI Taxonomy" id="35525"/>
    <lineage>
        <taxon>Eukaryota</taxon>
        <taxon>Metazoa</taxon>
        <taxon>Ecdysozoa</taxon>
        <taxon>Arthropoda</taxon>
        <taxon>Crustacea</taxon>
        <taxon>Branchiopoda</taxon>
        <taxon>Diplostraca</taxon>
        <taxon>Cladocera</taxon>
        <taxon>Anomopoda</taxon>
        <taxon>Daphniidae</taxon>
        <taxon>Daphnia</taxon>
    </lineage>
</organism>
<evidence type="ECO:0000313" key="3">
    <source>
        <dbReference type="Proteomes" id="UP001234178"/>
    </source>
</evidence>
<comment type="caution">
    <text evidence="2">The sequence shown here is derived from an EMBL/GenBank/DDBJ whole genome shotgun (WGS) entry which is preliminary data.</text>
</comment>
<gene>
    <name evidence="2" type="ORF">OUZ56_009909</name>
</gene>
<name>A0ABR0AH97_9CRUS</name>
<proteinExistence type="predicted"/>
<keyword evidence="3" id="KW-1185">Reference proteome</keyword>
<evidence type="ECO:0000256" key="1">
    <source>
        <dbReference type="SAM" id="MobiDB-lite"/>
    </source>
</evidence>
<dbReference type="EMBL" id="JAOYFB010000037">
    <property type="protein sequence ID" value="KAK4024486.1"/>
    <property type="molecule type" value="Genomic_DNA"/>
</dbReference>
<evidence type="ECO:0000313" key="2">
    <source>
        <dbReference type="EMBL" id="KAK4024486.1"/>
    </source>
</evidence>
<protein>
    <submittedName>
        <fullName evidence="2">Uncharacterized protein</fullName>
    </submittedName>
</protein>
<reference evidence="2 3" key="1">
    <citation type="journal article" date="2023" name="Nucleic Acids Res.">
        <title>The hologenome of Daphnia magna reveals possible DNA methylation and microbiome-mediated evolution of the host genome.</title>
        <authorList>
            <person name="Chaturvedi A."/>
            <person name="Li X."/>
            <person name="Dhandapani V."/>
            <person name="Marshall H."/>
            <person name="Kissane S."/>
            <person name="Cuenca-Cambronero M."/>
            <person name="Asole G."/>
            <person name="Calvet F."/>
            <person name="Ruiz-Romero M."/>
            <person name="Marangio P."/>
            <person name="Guigo R."/>
            <person name="Rago D."/>
            <person name="Mirbahai L."/>
            <person name="Eastwood N."/>
            <person name="Colbourne J.K."/>
            <person name="Zhou J."/>
            <person name="Mallon E."/>
            <person name="Orsini L."/>
        </authorList>
    </citation>
    <scope>NUCLEOTIDE SEQUENCE [LARGE SCALE GENOMIC DNA]</scope>
    <source>
        <strain evidence="2">LRV0_1</strain>
    </source>
</reference>
<sequence length="63" mass="7342">MAPLFGLPVGPEKRTETRTIRKKASPVHRFFRFFPLDPGFDPGFHDPGHSPTHHFIFRKLKKD</sequence>
<feature type="region of interest" description="Disordered" evidence="1">
    <location>
        <begin position="1"/>
        <end position="21"/>
    </location>
</feature>
<accession>A0ABR0AH97</accession>